<organism evidence="2 3">
    <name type="scientific">Saguinus oedipus</name>
    <name type="common">Cotton-top tamarin</name>
    <name type="synonym">Oedipomidas oedipus</name>
    <dbReference type="NCBI Taxonomy" id="9490"/>
    <lineage>
        <taxon>Eukaryota</taxon>
        <taxon>Metazoa</taxon>
        <taxon>Chordata</taxon>
        <taxon>Craniata</taxon>
        <taxon>Vertebrata</taxon>
        <taxon>Euteleostomi</taxon>
        <taxon>Mammalia</taxon>
        <taxon>Eutheria</taxon>
        <taxon>Euarchontoglires</taxon>
        <taxon>Primates</taxon>
        <taxon>Haplorrhini</taxon>
        <taxon>Platyrrhini</taxon>
        <taxon>Cebidae</taxon>
        <taxon>Callitrichinae</taxon>
        <taxon>Saguinus</taxon>
    </lineage>
</organism>
<dbReference type="EMBL" id="JASSZA010000007">
    <property type="protein sequence ID" value="KAK2106005.1"/>
    <property type="molecule type" value="Genomic_DNA"/>
</dbReference>
<reference evidence="2 3" key="1">
    <citation type="submission" date="2023-05" db="EMBL/GenBank/DDBJ databases">
        <title>B98-5 Cell Line De Novo Hybrid Assembly: An Optical Mapping Approach.</title>
        <authorList>
            <person name="Kananen K."/>
            <person name="Auerbach J.A."/>
            <person name="Kautto E."/>
            <person name="Blachly J.S."/>
        </authorList>
    </citation>
    <scope>NUCLEOTIDE SEQUENCE [LARGE SCALE GENOMIC DNA]</scope>
    <source>
        <strain evidence="2">B95-8</strain>
        <tissue evidence="2">Cell line</tissue>
    </source>
</reference>
<dbReference type="Proteomes" id="UP001266305">
    <property type="component" value="Unassembled WGS sequence"/>
</dbReference>
<feature type="region of interest" description="Disordered" evidence="1">
    <location>
        <begin position="1"/>
        <end position="24"/>
    </location>
</feature>
<dbReference type="SUPFAM" id="SSF54631">
    <property type="entry name" value="CBS-domain pair"/>
    <property type="match status" value="1"/>
</dbReference>
<evidence type="ECO:0000256" key="1">
    <source>
        <dbReference type="SAM" id="MobiDB-lite"/>
    </source>
</evidence>
<dbReference type="Gene3D" id="3.10.580.10">
    <property type="entry name" value="CBS-domain"/>
    <property type="match status" value="1"/>
</dbReference>
<accession>A0ABQ9VAA6</accession>
<dbReference type="InterPro" id="IPR046342">
    <property type="entry name" value="CBS_dom_sf"/>
</dbReference>
<gene>
    <name evidence="2" type="ORF">P7K49_015519</name>
</gene>
<sequence length="108" mass="11735">MPLPGLGLTSLTPGPDGRPSVHSSHRVRVEHFMNCRITTLAKDMPLEEVVKVVTSTDVAEYPLVESTGASQKGEEKAKTPSWALKTKYPTMPVIPRARVKLAKAPSTQ</sequence>
<comment type="caution">
    <text evidence="2">The sequence shown here is derived from an EMBL/GenBank/DDBJ whole genome shotgun (WGS) entry which is preliminary data.</text>
</comment>
<evidence type="ECO:0000313" key="3">
    <source>
        <dbReference type="Proteomes" id="UP001266305"/>
    </source>
</evidence>
<proteinExistence type="predicted"/>
<keyword evidence="3" id="KW-1185">Reference proteome</keyword>
<protein>
    <submittedName>
        <fullName evidence="2">Uncharacterized protein</fullName>
    </submittedName>
</protein>
<name>A0ABQ9VAA6_SAGOE</name>
<feature type="compositionally biased region" description="Low complexity" evidence="1">
    <location>
        <begin position="1"/>
        <end position="17"/>
    </location>
</feature>
<evidence type="ECO:0000313" key="2">
    <source>
        <dbReference type="EMBL" id="KAK2106005.1"/>
    </source>
</evidence>